<protein>
    <submittedName>
        <fullName evidence="5">RING/U-box protein, putative</fullName>
    </submittedName>
</protein>
<dbReference type="PROSITE" id="PS50089">
    <property type="entry name" value="ZF_RING_2"/>
    <property type="match status" value="1"/>
</dbReference>
<feature type="region of interest" description="Disordered" evidence="3">
    <location>
        <begin position="137"/>
        <end position="162"/>
    </location>
</feature>
<keyword evidence="7" id="KW-1185">Reference proteome</keyword>
<feature type="region of interest" description="Disordered" evidence="3">
    <location>
        <begin position="186"/>
        <end position="211"/>
    </location>
</feature>
<keyword evidence="1" id="KW-0862">Zinc</keyword>
<feature type="compositionally biased region" description="Polar residues" evidence="3">
    <location>
        <begin position="147"/>
        <end position="156"/>
    </location>
</feature>
<reference evidence="6" key="3">
    <citation type="submission" date="2015-04" db="UniProtKB">
        <authorList>
            <consortium name="EnsemblPlants"/>
        </authorList>
    </citation>
    <scope>IDENTIFICATION</scope>
    <source>
        <strain evidence="6">cv. Jemalong A17</strain>
    </source>
</reference>
<dbReference type="EMBL" id="CM001218">
    <property type="protein sequence ID" value="KEH38900.1"/>
    <property type="molecule type" value="Genomic_DNA"/>
</dbReference>
<dbReference type="GO" id="GO:0008270">
    <property type="term" value="F:zinc ion binding"/>
    <property type="evidence" value="ECO:0007669"/>
    <property type="project" value="UniProtKB-KW"/>
</dbReference>
<keyword evidence="2" id="KW-0175">Coiled coil</keyword>
<evidence type="ECO:0000313" key="7">
    <source>
        <dbReference type="Proteomes" id="UP000002051"/>
    </source>
</evidence>
<feature type="region of interest" description="Disordered" evidence="3">
    <location>
        <begin position="513"/>
        <end position="542"/>
    </location>
</feature>
<dbReference type="Pfam" id="PF13920">
    <property type="entry name" value="zf-C3HC4_3"/>
    <property type="match status" value="1"/>
</dbReference>
<feature type="region of interest" description="Disordered" evidence="3">
    <location>
        <begin position="70"/>
        <end position="121"/>
    </location>
</feature>
<evidence type="ECO:0000259" key="4">
    <source>
        <dbReference type="PROSITE" id="PS50089"/>
    </source>
</evidence>
<feature type="region of interest" description="Disordered" evidence="3">
    <location>
        <begin position="16"/>
        <end position="39"/>
    </location>
</feature>
<evidence type="ECO:0000313" key="6">
    <source>
        <dbReference type="EnsemblPlants" id="KEH38900"/>
    </source>
</evidence>
<feature type="coiled-coil region" evidence="2">
    <location>
        <begin position="738"/>
        <end position="765"/>
    </location>
</feature>
<evidence type="ECO:0000313" key="5">
    <source>
        <dbReference type="EMBL" id="KEH38900.1"/>
    </source>
</evidence>
<gene>
    <name evidence="6" type="primary">25487467</name>
    <name evidence="5" type="ordered locus">MTR_2g084475</name>
</gene>
<feature type="compositionally biased region" description="Low complexity" evidence="3">
    <location>
        <begin position="651"/>
        <end position="660"/>
    </location>
</feature>
<name>A0A072VLA0_MEDTR</name>
<feature type="region of interest" description="Disordered" evidence="3">
    <location>
        <begin position="646"/>
        <end position="667"/>
    </location>
</feature>
<dbReference type="AlphaFoldDB" id="A0A072VLA0"/>
<reference evidence="5 7" key="2">
    <citation type="journal article" date="2014" name="BMC Genomics">
        <title>An improved genome release (version Mt4.0) for the model legume Medicago truncatula.</title>
        <authorList>
            <person name="Tang H."/>
            <person name="Krishnakumar V."/>
            <person name="Bidwell S."/>
            <person name="Rosen B."/>
            <person name="Chan A."/>
            <person name="Zhou S."/>
            <person name="Gentzbittel L."/>
            <person name="Childs K.L."/>
            <person name="Yandell M."/>
            <person name="Gundlach H."/>
            <person name="Mayer K.F."/>
            <person name="Schwartz D.C."/>
            <person name="Town C.D."/>
        </authorList>
    </citation>
    <scope>GENOME REANNOTATION</scope>
    <source>
        <strain evidence="5">A17</strain>
        <strain evidence="6 7">cv. Jemalong A17</strain>
    </source>
</reference>
<dbReference type="EnsemblPlants" id="KEH38900">
    <property type="protein sequence ID" value="KEH38900"/>
    <property type="gene ID" value="MTR_2g084475"/>
</dbReference>
<keyword evidence="1" id="KW-0863">Zinc-finger</keyword>
<dbReference type="OrthoDB" id="6078042at2759"/>
<feature type="compositionally biased region" description="Polar residues" evidence="3">
    <location>
        <begin position="360"/>
        <end position="379"/>
    </location>
</feature>
<dbReference type="Proteomes" id="UP000002051">
    <property type="component" value="Chromosome 2"/>
</dbReference>
<dbReference type="InterPro" id="IPR013083">
    <property type="entry name" value="Znf_RING/FYVE/PHD"/>
</dbReference>
<organism evidence="5 7">
    <name type="scientific">Medicago truncatula</name>
    <name type="common">Barrel medic</name>
    <name type="synonym">Medicago tribuloides</name>
    <dbReference type="NCBI Taxonomy" id="3880"/>
    <lineage>
        <taxon>Eukaryota</taxon>
        <taxon>Viridiplantae</taxon>
        <taxon>Streptophyta</taxon>
        <taxon>Embryophyta</taxon>
        <taxon>Tracheophyta</taxon>
        <taxon>Spermatophyta</taxon>
        <taxon>Magnoliopsida</taxon>
        <taxon>eudicotyledons</taxon>
        <taxon>Gunneridae</taxon>
        <taxon>Pentapetalae</taxon>
        <taxon>rosids</taxon>
        <taxon>fabids</taxon>
        <taxon>Fabales</taxon>
        <taxon>Fabaceae</taxon>
        <taxon>Papilionoideae</taxon>
        <taxon>50 kb inversion clade</taxon>
        <taxon>NPAAA clade</taxon>
        <taxon>Hologalegina</taxon>
        <taxon>IRL clade</taxon>
        <taxon>Trifolieae</taxon>
        <taxon>Medicago</taxon>
    </lineage>
</organism>
<feature type="compositionally biased region" description="Basic and acidic residues" evidence="3">
    <location>
        <begin position="16"/>
        <end position="32"/>
    </location>
</feature>
<accession>A0A072VLA0</accession>
<dbReference type="ExpressionAtlas" id="A0A072VLA0">
    <property type="expression patterns" value="differential"/>
</dbReference>
<dbReference type="CDD" id="cd16647">
    <property type="entry name" value="mRING-HC-C3HC5_NEU1"/>
    <property type="match status" value="1"/>
</dbReference>
<feature type="compositionally biased region" description="Polar residues" evidence="3">
    <location>
        <begin position="528"/>
        <end position="542"/>
    </location>
</feature>
<proteinExistence type="predicted"/>
<sequence>MAVAGVHNAAVLDTNFLRESHSRSPRRQEDGGRGGGRSSSLLQMWREIEDEHMVRQVQGRPDEVLVQQRSEGLVVDPSQEDAGLGENESETWSQSQSQNGSQYEQDQEELNSSIRENSADIGEVGRERVRKIFRGWMSNGGSRDRASNINRGNSGSRGELLGGTDQERVSIVREWVETSSRLRGVSVGENREEQPAEFGNQNEGQSEHISRRRIRKLRGRQVLLDMVKKAVMERQREVQELLERRAVSHFPHRNRIQALLRGRFLRNDRPIDSNRSTSIAESELGLLRQKQTVSCLSLIDGLRLLLLEDRFEINIVTAKSTWEGFSFRKDNLGYGQAASNLSDTSSDGDIDVDRIEQTGATSSQVVTSAHSEQSKPNNKGSDRLGMSCAHDEEEETGICESSSNISVERRDGNAQNVDTIPSEDTGNNLTQQSLQIEVTEHSNLQEQEQEPSDIHTEESMRGDITGEQSNLSNHNNRAEGNIIDNVDLVESVALERQQHEEIIIENEGSDWHQTNVEWRDSTQESVDDNQLSSTSNEWPQNILGNDDGENSRLQEQVAASEVWQEDGSFQEAVEIWLGGPSDNGATPVGRIHGFYFPEDDNVYSVELRELLSRRSVSNLLRSSFRESLDQLIQSYVERQGHAHVEWEELQETTPSSSSTEQDLEQQRRDQIVDTEDIVNNSLNLPLPPPPPPLPPLWDRHSRHDNWTQQNGINNQRRGTVNSFAGHNRFPLADDWDNISDLRIDMVRLQQRMNNMQRMLEACMDMQLELQRSIRQEVSAALNRSTGSSGVHDHVSPDESKWECVRKGLCCICCEGSIDCLLYRCGHMCTCSKCANQLLDSRKKCPMCRAPVVEVIRAYSI</sequence>
<dbReference type="PANTHER" id="PTHR46519">
    <property type="entry name" value="RING/U-BOX SUPERFAMILY PROTEIN"/>
    <property type="match status" value="1"/>
</dbReference>
<dbReference type="InterPro" id="IPR001841">
    <property type="entry name" value="Znf_RING"/>
</dbReference>
<feature type="region of interest" description="Disordered" evidence="3">
    <location>
        <begin position="360"/>
        <end position="427"/>
    </location>
</feature>
<reference evidence="5 7" key="1">
    <citation type="journal article" date="2011" name="Nature">
        <title>The Medicago genome provides insight into the evolution of rhizobial symbioses.</title>
        <authorList>
            <person name="Young N.D."/>
            <person name="Debelle F."/>
            <person name="Oldroyd G.E."/>
            <person name="Geurts R."/>
            <person name="Cannon S.B."/>
            <person name="Udvardi M.K."/>
            <person name="Benedito V.A."/>
            <person name="Mayer K.F."/>
            <person name="Gouzy J."/>
            <person name="Schoof H."/>
            <person name="Van de Peer Y."/>
            <person name="Proost S."/>
            <person name="Cook D.R."/>
            <person name="Meyers B.C."/>
            <person name="Spannagl M."/>
            <person name="Cheung F."/>
            <person name="De Mita S."/>
            <person name="Krishnakumar V."/>
            <person name="Gundlach H."/>
            <person name="Zhou S."/>
            <person name="Mudge J."/>
            <person name="Bharti A.K."/>
            <person name="Murray J.D."/>
            <person name="Naoumkina M.A."/>
            <person name="Rosen B."/>
            <person name="Silverstein K.A."/>
            <person name="Tang H."/>
            <person name="Rombauts S."/>
            <person name="Zhao P.X."/>
            <person name="Zhou P."/>
            <person name="Barbe V."/>
            <person name="Bardou P."/>
            <person name="Bechner M."/>
            <person name="Bellec A."/>
            <person name="Berger A."/>
            <person name="Berges H."/>
            <person name="Bidwell S."/>
            <person name="Bisseling T."/>
            <person name="Choisne N."/>
            <person name="Couloux A."/>
            <person name="Denny R."/>
            <person name="Deshpande S."/>
            <person name="Dai X."/>
            <person name="Doyle J.J."/>
            <person name="Dudez A.M."/>
            <person name="Farmer A.D."/>
            <person name="Fouteau S."/>
            <person name="Franken C."/>
            <person name="Gibelin C."/>
            <person name="Gish J."/>
            <person name="Goldstein S."/>
            <person name="Gonzalez A.J."/>
            <person name="Green P.J."/>
            <person name="Hallab A."/>
            <person name="Hartog M."/>
            <person name="Hua A."/>
            <person name="Humphray S.J."/>
            <person name="Jeong D.H."/>
            <person name="Jing Y."/>
            <person name="Jocker A."/>
            <person name="Kenton S.M."/>
            <person name="Kim D.J."/>
            <person name="Klee K."/>
            <person name="Lai H."/>
            <person name="Lang C."/>
            <person name="Lin S."/>
            <person name="Macmil S.L."/>
            <person name="Magdelenat G."/>
            <person name="Matthews L."/>
            <person name="McCorrison J."/>
            <person name="Monaghan E.L."/>
            <person name="Mun J.H."/>
            <person name="Najar F.Z."/>
            <person name="Nicholson C."/>
            <person name="Noirot C."/>
            <person name="O'Bleness M."/>
            <person name="Paule C.R."/>
            <person name="Poulain J."/>
            <person name="Prion F."/>
            <person name="Qin B."/>
            <person name="Qu C."/>
            <person name="Retzel E.F."/>
            <person name="Riddle C."/>
            <person name="Sallet E."/>
            <person name="Samain S."/>
            <person name="Samson N."/>
            <person name="Sanders I."/>
            <person name="Saurat O."/>
            <person name="Scarpelli C."/>
            <person name="Schiex T."/>
            <person name="Segurens B."/>
            <person name="Severin A.J."/>
            <person name="Sherrier D.J."/>
            <person name="Shi R."/>
            <person name="Sims S."/>
            <person name="Singer S.R."/>
            <person name="Sinharoy S."/>
            <person name="Sterck L."/>
            <person name="Viollet A."/>
            <person name="Wang B.B."/>
            <person name="Wang K."/>
            <person name="Wang M."/>
            <person name="Wang X."/>
            <person name="Warfsmann J."/>
            <person name="Weissenbach J."/>
            <person name="White D.D."/>
            <person name="White J.D."/>
            <person name="Wiley G.B."/>
            <person name="Wincker P."/>
            <person name="Xing Y."/>
            <person name="Yang L."/>
            <person name="Yao Z."/>
            <person name="Ying F."/>
            <person name="Zhai J."/>
            <person name="Zhou L."/>
            <person name="Zuber A."/>
            <person name="Denarie J."/>
            <person name="Dixon R.A."/>
            <person name="May G.D."/>
            <person name="Schwartz D.C."/>
            <person name="Rogers J."/>
            <person name="Quetier F."/>
            <person name="Town C.D."/>
            <person name="Roe B.A."/>
        </authorList>
    </citation>
    <scope>NUCLEOTIDE SEQUENCE [LARGE SCALE GENOMIC DNA]</scope>
    <source>
        <strain evidence="5">A17</strain>
        <strain evidence="6 7">cv. Jemalong A17</strain>
    </source>
</reference>
<feature type="compositionally biased region" description="Polar residues" evidence="3">
    <location>
        <begin position="413"/>
        <end position="427"/>
    </location>
</feature>
<dbReference type="Gene3D" id="3.30.40.10">
    <property type="entry name" value="Zinc/RING finger domain, C3HC4 (zinc finger)"/>
    <property type="match status" value="1"/>
</dbReference>
<evidence type="ECO:0000256" key="2">
    <source>
        <dbReference type="SAM" id="Coils"/>
    </source>
</evidence>
<dbReference type="SUPFAM" id="SSF57850">
    <property type="entry name" value="RING/U-box"/>
    <property type="match status" value="1"/>
</dbReference>
<keyword evidence="1" id="KW-0479">Metal-binding</keyword>
<feature type="domain" description="RING-type" evidence="4">
    <location>
        <begin position="809"/>
        <end position="848"/>
    </location>
</feature>
<dbReference type="PANTHER" id="PTHR46519:SF10">
    <property type="entry name" value="PROTEIN, PUTATIVE-RELATED"/>
    <property type="match status" value="1"/>
</dbReference>
<evidence type="ECO:0000256" key="1">
    <source>
        <dbReference type="PROSITE-ProRule" id="PRU00175"/>
    </source>
</evidence>
<evidence type="ECO:0000256" key="3">
    <source>
        <dbReference type="SAM" id="MobiDB-lite"/>
    </source>
</evidence>
<feature type="compositionally biased region" description="Polar residues" evidence="3">
    <location>
        <begin position="90"/>
        <end position="116"/>
    </location>
</feature>